<name>A0A381WH71_9ZZZZ</name>
<dbReference type="EMBL" id="UINC01011787">
    <property type="protein sequence ID" value="SVA51792.1"/>
    <property type="molecule type" value="Genomic_DNA"/>
</dbReference>
<accession>A0A381WH71</accession>
<sequence length="29" mass="3164">MSASDNKVRTNDLFKNQNIMEHVAKTGGG</sequence>
<proteinExistence type="predicted"/>
<organism evidence="1">
    <name type="scientific">marine metagenome</name>
    <dbReference type="NCBI Taxonomy" id="408172"/>
    <lineage>
        <taxon>unclassified sequences</taxon>
        <taxon>metagenomes</taxon>
        <taxon>ecological metagenomes</taxon>
    </lineage>
</organism>
<dbReference type="AlphaFoldDB" id="A0A381WH71"/>
<reference evidence="1" key="1">
    <citation type="submission" date="2018-05" db="EMBL/GenBank/DDBJ databases">
        <authorList>
            <person name="Lanie J.A."/>
            <person name="Ng W.-L."/>
            <person name="Kazmierczak K.M."/>
            <person name="Andrzejewski T.M."/>
            <person name="Davidsen T.M."/>
            <person name="Wayne K.J."/>
            <person name="Tettelin H."/>
            <person name="Glass J.I."/>
            <person name="Rusch D."/>
            <person name="Podicherti R."/>
            <person name="Tsui H.-C.T."/>
            <person name="Winkler M.E."/>
        </authorList>
    </citation>
    <scope>NUCLEOTIDE SEQUENCE</scope>
</reference>
<protein>
    <submittedName>
        <fullName evidence="1">Uncharacterized protein</fullName>
    </submittedName>
</protein>
<gene>
    <name evidence="1" type="ORF">METZ01_LOCUS104646</name>
</gene>
<evidence type="ECO:0000313" key="1">
    <source>
        <dbReference type="EMBL" id="SVA51792.1"/>
    </source>
</evidence>